<name>A0A8S3U214_MYTED</name>
<feature type="signal peptide" evidence="3">
    <location>
        <begin position="1"/>
        <end position="19"/>
    </location>
</feature>
<dbReference type="Proteomes" id="UP000683360">
    <property type="component" value="Unassembled WGS sequence"/>
</dbReference>
<dbReference type="SMART" id="SM00110">
    <property type="entry name" value="C1Q"/>
    <property type="match status" value="1"/>
</dbReference>
<evidence type="ECO:0000259" key="4">
    <source>
        <dbReference type="PROSITE" id="PS50871"/>
    </source>
</evidence>
<comment type="subcellular location">
    <subcellularLocation>
        <location evidence="1">Secreted</location>
    </subcellularLocation>
</comment>
<gene>
    <name evidence="5" type="ORF">MEDL_50407</name>
</gene>
<dbReference type="EMBL" id="CAJPWZ010002409">
    <property type="protein sequence ID" value="CAG2237959.1"/>
    <property type="molecule type" value="Genomic_DNA"/>
</dbReference>
<dbReference type="PANTHER" id="PTHR15427:SF50">
    <property type="entry name" value="COMPLEMENT C1Q TUMOR NECROSIS FACTOR-RELATED PROTEIN 2-LIKE"/>
    <property type="match status" value="1"/>
</dbReference>
<dbReference type="Pfam" id="PF00386">
    <property type="entry name" value="C1q"/>
    <property type="match status" value="1"/>
</dbReference>
<dbReference type="Gene3D" id="2.60.120.40">
    <property type="match status" value="1"/>
</dbReference>
<dbReference type="OrthoDB" id="6157387at2759"/>
<dbReference type="InterPro" id="IPR001073">
    <property type="entry name" value="C1q_dom"/>
</dbReference>
<keyword evidence="3" id="KW-0732">Signal</keyword>
<protein>
    <submittedName>
        <fullName evidence="5">C1QL</fullName>
    </submittedName>
</protein>
<evidence type="ECO:0000256" key="3">
    <source>
        <dbReference type="SAM" id="SignalP"/>
    </source>
</evidence>
<feature type="domain" description="C1q" evidence="4">
    <location>
        <begin position="116"/>
        <end position="253"/>
    </location>
</feature>
<dbReference type="AlphaFoldDB" id="A0A8S3U214"/>
<dbReference type="PANTHER" id="PTHR15427">
    <property type="entry name" value="EMILIN ELASTIN MICROFIBRIL INTERFACE-LOCATED PROTEIN ELASTIN MICROFIBRIL INTERFACER"/>
    <property type="match status" value="1"/>
</dbReference>
<evidence type="ECO:0000313" key="6">
    <source>
        <dbReference type="Proteomes" id="UP000683360"/>
    </source>
</evidence>
<dbReference type="PROSITE" id="PS50871">
    <property type="entry name" value="C1Q"/>
    <property type="match status" value="1"/>
</dbReference>
<keyword evidence="6" id="KW-1185">Reference proteome</keyword>
<proteinExistence type="predicted"/>
<evidence type="ECO:0000313" key="5">
    <source>
        <dbReference type="EMBL" id="CAG2237959.1"/>
    </source>
</evidence>
<sequence length="253" mass="28729">MKGFVYVLYLIFTGIIVGATRDELNIKFDEKEIMRKLDHLTAVVKQVIEENKQLRSTVHEIEFDYKRLQNGYCKLLDTNNELRAEMHNIKGCCSHEQQHDNSLTSFKRLLLNNVDADGQTVAFTAAVNRLLTLGPNQAVQFEKIITNVGNAYDPRHGHMIVPVKGLYIISVTVFNKAADTEYIELVKNGNTLVHFYEQGGRYTPMSQTIIVSLEKSDVVWVRNHDSAAYSGHHLYGAPAELYNTFSGFLLKAF</sequence>
<dbReference type="PRINTS" id="PR00007">
    <property type="entry name" value="COMPLEMNTC1Q"/>
</dbReference>
<dbReference type="SUPFAM" id="SSF49842">
    <property type="entry name" value="TNF-like"/>
    <property type="match status" value="1"/>
</dbReference>
<evidence type="ECO:0000256" key="2">
    <source>
        <dbReference type="ARBA" id="ARBA00022525"/>
    </source>
</evidence>
<dbReference type="InterPro" id="IPR050392">
    <property type="entry name" value="Collagen/C1q_domain"/>
</dbReference>
<feature type="chain" id="PRO_5035764359" evidence="3">
    <location>
        <begin position="20"/>
        <end position="253"/>
    </location>
</feature>
<organism evidence="5 6">
    <name type="scientific">Mytilus edulis</name>
    <name type="common">Blue mussel</name>
    <dbReference type="NCBI Taxonomy" id="6550"/>
    <lineage>
        <taxon>Eukaryota</taxon>
        <taxon>Metazoa</taxon>
        <taxon>Spiralia</taxon>
        <taxon>Lophotrochozoa</taxon>
        <taxon>Mollusca</taxon>
        <taxon>Bivalvia</taxon>
        <taxon>Autobranchia</taxon>
        <taxon>Pteriomorphia</taxon>
        <taxon>Mytilida</taxon>
        <taxon>Mytiloidea</taxon>
        <taxon>Mytilidae</taxon>
        <taxon>Mytilinae</taxon>
        <taxon>Mytilus</taxon>
    </lineage>
</organism>
<dbReference type="InterPro" id="IPR008983">
    <property type="entry name" value="Tumour_necrosis_fac-like_dom"/>
</dbReference>
<reference evidence="5" key="1">
    <citation type="submission" date="2021-03" db="EMBL/GenBank/DDBJ databases">
        <authorList>
            <person name="Bekaert M."/>
        </authorList>
    </citation>
    <scope>NUCLEOTIDE SEQUENCE</scope>
</reference>
<evidence type="ECO:0000256" key="1">
    <source>
        <dbReference type="ARBA" id="ARBA00004613"/>
    </source>
</evidence>
<accession>A0A8S3U214</accession>
<keyword evidence="2" id="KW-0964">Secreted</keyword>
<dbReference type="GO" id="GO:0005576">
    <property type="term" value="C:extracellular region"/>
    <property type="evidence" value="ECO:0007669"/>
    <property type="project" value="UniProtKB-SubCell"/>
</dbReference>
<comment type="caution">
    <text evidence="5">The sequence shown here is derived from an EMBL/GenBank/DDBJ whole genome shotgun (WGS) entry which is preliminary data.</text>
</comment>